<feature type="region of interest" description="Disordered" evidence="1">
    <location>
        <begin position="492"/>
        <end position="512"/>
    </location>
</feature>
<dbReference type="PANTHER" id="PTHR42877">
    <property type="entry name" value="L-ORNITHINE N(5)-MONOOXYGENASE-RELATED"/>
    <property type="match status" value="1"/>
</dbReference>
<dbReference type="RefSeq" id="WP_394847836.1">
    <property type="nucleotide sequence ID" value="NZ_CP089982.1"/>
</dbReference>
<dbReference type="Proteomes" id="UP001379533">
    <property type="component" value="Chromosome"/>
</dbReference>
<accession>A0ABZ2KLI0</accession>
<dbReference type="Pfam" id="PF13738">
    <property type="entry name" value="Pyr_redox_3"/>
    <property type="match status" value="1"/>
</dbReference>
<reference evidence="2 3" key="1">
    <citation type="submission" date="2021-12" db="EMBL/GenBank/DDBJ databases">
        <title>Discovery of the Pendulisporaceae a myxobacterial family with distinct sporulation behavior and unique specialized metabolism.</title>
        <authorList>
            <person name="Garcia R."/>
            <person name="Popoff A."/>
            <person name="Bader C.D."/>
            <person name="Loehr J."/>
            <person name="Walesch S."/>
            <person name="Walt C."/>
            <person name="Boldt J."/>
            <person name="Bunk B."/>
            <person name="Haeckl F.J.F.P.J."/>
            <person name="Gunesch A.P."/>
            <person name="Birkelbach J."/>
            <person name="Nuebel U."/>
            <person name="Pietschmann T."/>
            <person name="Bach T."/>
            <person name="Mueller R."/>
        </authorList>
    </citation>
    <scope>NUCLEOTIDE SEQUENCE [LARGE SCALE GENOMIC DNA]</scope>
    <source>
        <strain evidence="2 3">MSr12523</strain>
    </source>
</reference>
<dbReference type="InterPro" id="IPR036188">
    <property type="entry name" value="FAD/NAD-bd_sf"/>
</dbReference>
<dbReference type="Gene3D" id="3.50.50.60">
    <property type="entry name" value="FAD/NAD(P)-binding domain"/>
    <property type="match status" value="2"/>
</dbReference>
<organism evidence="2 3">
    <name type="scientific">Pendulispora brunnea</name>
    <dbReference type="NCBI Taxonomy" id="2905690"/>
    <lineage>
        <taxon>Bacteria</taxon>
        <taxon>Pseudomonadati</taxon>
        <taxon>Myxococcota</taxon>
        <taxon>Myxococcia</taxon>
        <taxon>Myxococcales</taxon>
        <taxon>Sorangiineae</taxon>
        <taxon>Pendulisporaceae</taxon>
        <taxon>Pendulispora</taxon>
    </lineage>
</organism>
<keyword evidence="3" id="KW-1185">Reference proteome</keyword>
<sequence>MDMGQHVTVAIIGTGFSGLCMAIKLKEAGIDDFVLLERAGAIGGTWRDNTYPGCACDVPSHLYSLSFEPSARWSRVYAQQPEIRSYLERCFDKYAVRPHVRFHTKVVGAAFEDDRWRIRIEGGHEITADVLVAGAGGLSNPAYPKLRGRERFRGEQFHSATWNHDYDLTGKRVAVIGTGASAIQFIPEIQPKVGKLTLFQRTAPWVLRRPDRAFHPAEKFLFEKVPAIRWLYRQKIYWQHEWRAFGFTIYPPMLKVAARMGKAHIRRSIKNPELRKKVTPAFTPGCKRILMSNDYYQSLDQPNVDVLTNGIAEVKEHSIVTDDGREIPVDAIIYGTGFAVHEYIGPVDIRGRNGIDLATAWKDGAEAYLGTTISGFPNLFILTGPNTGLGHNSMVYMIESQVHYVMECIKLMRERSLSFVDVREDLQKKYNESLQNRLKGSVWSTGCASWYLNENGKNTTLWPSFTFAFRARTRRFEPADYELGQKGLHLVKGKPKPQERAANKLNGRANPA</sequence>
<evidence type="ECO:0000313" key="3">
    <source>
        <dbReference type="Proteomes" id="UP001379533"/>
    </source>
</evidence>
<dbReference type="SUPFAM" id="SSF51905">
    <property type="entry name" value="FAD/NAD(P)-binding domain"/>
    <property type="match status" value="1"/>
</dbReference>
<gene>
    <name evidence="2" type="ORF">LZC95_10280</name>
</gene>
<dbReference type="EMBL" id="CP089982">
    <property type="protein sequence ID" value="WXA97221.1"/>
    <property type="molecule type" value="Genomic_DNA"/>
</dbReference>
<evidence type="ECO:0000313" key="2">
    <source>
        <dbReference type="EMBL" id="WXA97221.1"/>
    </source>
</evidence>
<name>A0ABZ2KLI0_9BACT</name>
<evidence type="ECO:0000256" key="1">
    <source>
        <dbReference type="SAM" id="MobiDB-lite"/>
    </source>
</evidence>
<proteinExistence type="predicted"/>
<dbReference type="InterPro" id="IPR051209">
    <property type="entry name" value="FAD-bind_Monooxygenase_sf"/>
</dbReference>
<protein>
    <submittedName>
        <fullName evidence="2">NAD(P)/FAD-dependent oxidoreductase</fullName>
    </submittedName>
</protein>
<dbReference type="PANTHER" id="PTHR42877:SF4">
    <property type="entry name" value="FAD_NAD(P)-BINDING DOMAIN-CONTAINING PROTEIN-RELATED"/>
    <property type="match status" value="1"/>
</dbReference>